<reference evidence="2 3" key="1">
    <citation type="journal article" date="2016" name="Mol. Biol. Evol.">
        <title>Comparative Genomics of Early-Diverging Mushroom-Forming Fungi Provides Insights into the Origins of Lignocellulose Decay Capabilities.</title>
        <authorList>
            <person name="Nagy L.G."/>
            <person name="Riley R."/>
            <person name="Tritt A."/>
            <person name="Adam C."/>
            <person name="Daum C."/>
            <person name="Floudas D."/>
            <person name="Sun H."/>
            <person name="Yadav J.S."/>
            <person name="Pangilinan J."/>
            <person name="Larsson K.H."/>
            <person name="Matsuura K."/>
            <person name="Barry K."/>
            <person name="Labutti K."/>
            <person name="Kuo R."/>
            <person name="Ohm R.A."/>
            <person name="Bhattacharya S.S."/>
            <person name="Shirouzu T."/>
            <person name="Yoshinaga Y."/>
            <person name="Martin F.M."/>
            <person name="Grigoriev I.V."/>
            <person name="Hibbett D.S."/>
        </authorList>
    </citation>
    <scope>NUCLEOTIDE SEQUENCE [LARGE SCALE GENOMIC DNA]</scope>
    <source>
        <strain evidence="2 3">TUFC12733</strain>
    </source>
</reference>
<dbReference type="EMBL" id="KV417305">
    <property type="protein sequence ID" value="KZO93030.1"/>
    <property type="molecule type" value="Genomic_DNA"/>
</dbReference>
<gene>
    <name evidence="2" type="ORF">CALVIDRAFT_540490</name>
</gene>
<dbReference type="AlphaFoldDB" id="A0A167IW92"/>
<accession>A0A167IW92</accession>
<feature type="compositionally biased region" description="Pro residues" evidence="1">
    <location>
        <begin position="126"/>
        <end position="142"/>
    </location>
</feature>
<evidence type="ECO:0000313" key="3">
    <source>
        <dbReference type="Proteomes" id="UP000076738"/>
    </source>
</evidence>
<proteinExistence type="predicted"/>
<name>A0A167IW92_CALVF</name>
<feature type="compositionally biased region" description="Basic residues" evidence="1">
    <location>
        <begin position="89"/>
        <end position="101"/>
    </location>
</feature>
<protein>
    <submittedName>
        <fullName evidence="2">Uncharacterized protein</fullName>
    </submittedName>
</protein>
<feature type="compositionally biased region" description="Low complexity" evidence="1">
    <location>
        <begin position="102"/>
        <end position="125"/>
    </location>
</feature>
<feature type="region of interest" description="Disordered" evidence="1">
    <location>
        <begin position="73"/>
        <end position="159"/>
    </location>
</feature>
<evidence type="ECO:0000256" key="1">
    <source>
        <dbReference type="SAM" id="MobiDB-lite"/>
    </source>
</evidence>
<sequence>MALLQYLGYSICVLDDSLTCEFWKSESHRLLCGRPPRGRPTLLHYCTRSPHLHNGDVHRLEFCDSGASCTTRGGIADDSANAPEAHNRGGSKVRPCPHSHKSPAPFSLPLSSSPSSSTCRSARPPRTTPPPPSLLPPPPPLLPRRSTSSRITLAHKNGP</sequence>
<evidence type="ECO:0000313" key="2">
    <source>
        <dbReference type="EMBL" id="KZO93030.1"/>
    </source>
</evidence>
<organism evidence="2 3">
    <name type="scientific">Calocera viscosa (strain TUFC12733)</name>
    <dbReference type="NCBI Taxonomy" id="1330018"/>
    <lineage>
        <taxon>Eukaryota</taxon>
        <taxon>Fungi</taxon>
        <taxon>Dikarya</taxon>
        <taxon>Basidiomycota</taxon>
        <taxon>Agaricomycotina</taxon>
        <taxon>Dacrymycetes</taxon>
        <taxon>Dacrymycetales</taxon>
        <taxon>Dacrymycetaceae</taxon>
        <taxon>Calocera</taxon>
    </lineage>
</organism>
<dbReference type="Proteomes" id="UP000076738">
    <property type="component" value="Unassembled WGS sequence"/>
</dbReference>
<keyword evidence="3" id="KW-1185">Reference proteome</keyword>